<keyword evidence="1" id="KW-0963">Cytoplasm</keyword>
<dbReference type="Gene3D" id="6.20.50.20">
    <property type="match status" value="1"/>
</dbReference>
<evidence type="ECO:0000256" key="7">
    <source>
        <dbReference type="ARBA" id="ARBA00022833"/>
    </source>
</evidence>
<dbReference type="Proteomes" id="UP000053989">
    <property type="component" value="Unassembled WGS sequence"/>
</dbReference>
<evidence type="ECO:0000256" key="9">
    <source>
        <dbReference type="SAM" id="MobiDB-lite"/>
    </source>
</evidence>
<evidence type="ECO:0000313" key="11">
    <source>
        <dbReference type="Proteomes" id="UP000053989"/>
    </source>
</evidence>
<dbReference type="HAMAP" id="MF_00757">
    <property type="entry name" value="RNase_P_4"/>
    <property type="match status" value="1"/>
</dbReference>
<dbReference type="GO" id="GO:0004519">
    <property type="term" value="F:endonuclease activity"/>
    <property type="evidence" value="ECO:0007669"/>
    <property type="project" value="UniProtKB-KW"/>
</dbReference>
<keyword evidence="5" id="KW-0255">Endonuclease</keyword>
<accession>A0A0C3ELJ3</accession>
<evidence type="ECO:0000256" key="5">
    <source>
        <dbReference type="ARBA" id="ARBA00022759"/>
    </source>
</evidence>
<reference evidence="11" key="2">
    <citation type="submission" date="2015-01" db="EMBL/GenBank/DDBJ databases">
        <title>Evolutionary Origins and Diversification of the Mycorrhizal Mutualists.</title>
        <authorList>
            <consortium name="DOE Joint Genome Institute"/>
            <consortium name="Mycorrhizal Genomics Consortium"/>
            <person name="Kohler A."/>
            <person name="Kuo A."/>
            <person name="Nagy L.G."/>
            <person name="Floudas D."/>
            <person name="Copeland A."/>
            <person name="Barry K.W."/>
            <person name="Cichocki N."/>
            <person name="Veneault-Fourrey C."/>
            <person name="LaButti K."/>
            <person name="Lindquist E.A."/>
            <person name="Lipzen A."/>
            <person name="Lundell T."/>
            <person name="Morin E."/>
            <person name="Murat C."/>
            <person name="Riley R."/>
            <person name="Ohm R."/>
            <person name="Sun H."/>
            <person name="Tunlid A."/>
            <person name="Henrissat B."/>
            <person name="Grigoriev I.V."/>
            <person name="Hibbett D.S."/>
            <person name="Martin F."/>
        </authorList>
    </citation>
    <scope>NUCLEOTIDE SEQUENCE [LARGE SCALE GENOMIC DNA]</scope>
    <source>
        <strain evidence="11">Foug A</strain>
    </source>
</reference>
<keyword evidence="2" id="KW-0819">tRNA processing</keyword>
<feature type="region of interest" description="Disordered" evidence="9">
    <location>
        <begin position="134"/>
        <end position="175"/>
    </location>
</feature>
<dbReference type="PANTHER" id="PTHR14742:SF0">
    <property type="entry name" value="RIBONUCLEASE P PROTEIN SUBUNIT P21"/>
    <property type="match status" value="1"/>
</dbReference>
<dbReference type="GO" id="GO:0016787">
    <property type="term" value="F:hydrolase activity"/>
    <property type="evidence" value="ECO:0007669"/>
    <property type="project" value="UniProtKB-KW"/>
</dbReference>
<dbReference type="InterPro" id="IPR007175">
    <property type="entry name" value="Rpr2/Snm1/Rpp21"/>
</dbReference>
<evidence type="ECO:0008006" key="12">
    <source>
        <dbReference type="Google" id="ProtNLM"/>
    </source>
</evidence>
<dbReference type="STRING" id="1036808.A0A0C3ELJ3"/>
<proteinExistence type="inferred from homology"/>
<organism evidence="10 11">
    <name type="scientific">Scleroderma citrinum Foug A</name>
    <dbReference type="NCBI Taxonomy" id="1036808"/>
    <lineage>
        <taxon>Eukaryota</taxon>
        <taxon>Fungi</taxon>
        <taxon>Dikarya</taxon>
        <taxon>Basidiomycota</taxon>
        <taxon>Agaricomycotina</taxon>
        <taxon>Agaricomycetes</taxon>
        <taxon>Agaricomycetidae</taxon>
        <taxon>Boletales</taxon>
        <taxon>Sclerodermatineae</taxon>
        <taxon>Sclerodermataceae</taxon>
        <taxon>Scleroderma</taxon>
    </lineage>
</organism>
<gene>
    <name evidence="10" type="ORF">SCLCIDRAFT_1208488</name>
</gene>
<dbReference type="GO" id="GO:0001682">
    <property type="term" value="P:tRNA 5'-leader removal"/>
    <property type="evidence" value="ECO:0007669"/>
    <property type="project" value="InterPro"/>
</dbReference>
<dbReference type="HOGENOM" id="CLU_079140_0_0_1"/>
<reference evidence="10 11" key="1">
    <citation type="submission" date="2014-04" db="EMBL/GenBank/DDBJ databases">
        <authorList>
            <consortium name="DOE Joint Genome Institute"/>
            <person name="Kuo A."/>
            <person name="Kohler A."/>
            <person name="Nagy L.G."/>
            <person name="Floudas D."/>
            <person name="Copeland A."/>
            <person name="Barry K.W."/>
            <person name="Cichocki N."/>
            <person name="Veneault-Fourrey C."/>
            <person name="LaButti K."/>
            <person name="Lindquist E.A."/>
            <person name="Lipzen A."/>
            <person name="Lundell T."/>
            <person name="Morin E."/>
            <person name="Murat C."/>
            <person name="Sun H."/>
            <person name="Tunlid A."/>
            <person name="Henrissat B."/>
            <person name="Grigoriev I.V."/>
            <person name="Hibbett D.S."/>
            <person name="Martin F."/>
            <person name="Nordberg H.P."/>
            <person name="Cantor M.N."/>
            <person name="Hua S.X."/>
        </authorList>
    </citation>
    <scope>NUCLEOTIDE SEQUENCE [LARGE SCALE GENOMIC DNA]</scope>
    <source>
        <strain evidence="10 11">Foug A</strain>
    </source>
</reference>
<keyword evidence="6" id="KW-0378">Hydrolase</keyword>
<sequence length="202" mass="22264">MGKNKNKDQVPNPNNVSNRDIIQRLNFLYQASVLLNTMSSSQPQSATSTCQRNRNKCVSTSELSRSYIDTMKTVGKKTNVKIDPSVKRRLCKGCSSVLVPGMSAKVRIKNSASHDHLISYTCLACHTHRRIPVPPVLSSDSRSRSDSAMESTNQPPEAEHKQARHNKGPIPRLPPHFARDVGHVVFCGNEIVSGADLGPQHT</sequence>
<dbReference type="GO" id="GO:0005655">
    <property type="term" value="C:nucleolar ribonuclease P complex"/>
    <property type="evidence" value="ECO:0007669"/>
    <property type="project" value="TreeGrafter"/>
</dbReference>
<evidence type="ECO:0000256" key="1">
    <source>
        <dbReference type="ARBA" id="ARBA00022490"/>
    </source>
</evidence>
<keyword evidence="4" id="KW-0479">Metal-binding</keyword>
<dbReference type="InterPro" id="IPR016432">
    <property type="entry name" value="RNP4"/>
</dbReference>
<dbReference type="PANTHER" id="PTHR14742">
    <property type="entry name" value="RIBONUCLEASE P SUBUNIT P21"/>
    <property type="match status" value="1"/>
</dbReference>
<dbReference type="OrthoDB" id="128536at2759"/>
<evidence type="ECO:0000256" key="3">
    <source>
        <dbReference type="ARBA" id="ARBA00022722"/>
    </source>
</evidence>
<keyword evidence="3" id="KW-0540">Nuclease</keyword>
<evidence type="ECO:0000313" key="10">
    <source>
        <dbReference type="EMBL" id="KIM69069.1"/>
    </source>
</evidence>
<name>A0A0C3ELJ3_9AGAM</name>
<dbReference type="AlphaFoldDB" id="A0A0C3ELJ3"/>
<evidence type="ECO:0000256" key="2">
    <source>
        <dbReference type="ARBA" id="ARBA00022694"/>
    </source>
</evidence>
<evidence type="ECO:0000256" key="6">
    <source>
        <dbReference type="ARBA" id="ARBA00022801"/>
    </source>
</evidence>
<evidence type="ECO:0000256" key="4">
    <source>
        <dbReference type="ARBA" id="ARBA00022723"/>
    </source>
</evidence>
<keyword evidence="7" id="KW-0862">Zinc</keyword>
<dbReference type="GO" id="GO:0046872">
    <property type="term" value="F:metal ion binding"/>
    <property type="evidence" value="ECO:0007669"/>
    <property type="project" value="UniProtKB-KW"/>
</dbReference>
<dbReference type="EMBL" id="KN822007">
    <property type="protein sequence ID" value="KIM69069.1"/>
    <property type="molecule type" value="Genomic_DNA"/>
</dbReference>
<keyword evidence="11" id="KW-1185">Reference proteome</keyword>
<protein>
    <recommendedName>
        <fullName evidence="12">Rpr2-domain-containing protein</fullName>
    </recommendedName>
</protein>
<dbReference type="FunCoup" id="A0A0C3ELJ3">
    <property type="interactions" value="1"/>
</dbReference>
<comment type="similarity">
    <text evidence="8">Belongs to the eukaryotic/archaeal RNase P protein component 4 family.</text>
</comment>
<evidence type="ECO:0000256" key="8">
    <source>
        <dbReference type="ARBA" id="ARBA00038402"/>
    </source>
</evidence>
<dbReference type="Pfam" id="PF04032">
    <property type="entry name" value="Rpr2"/>
    <property type="match status" value="1"/>
</dbReference>
<dbReference type="InParanoid" id="A0A0C3ELJ3"/>